<evidence type="ECO:0000256" key="1">
    <source>
        <dbReference type="SAM" id="Phobius"/>
    </source>
</evidence>
<evidence type="ECO:0000256" key="2">
    <source>
        <dbReference type="SAM" id="SignalP"/>
    </source>
</evidence>
<gene>
    <name evidence="3" type="ORF">CDEB00056_LOCUS1244</name>
</gene>
<evidence type="ECO:0000313" key="3">
    <source>
        <dbReference type="EMBL" id="CAE0456403.1"/>
    </source>
</evidence>
<organism evidence="3">
    <name type="scientific">Chaetoceros debilis</name>
    <dbReference type="NCBI Taxonomy" id="122233"/>
    <lineage>
        <taxon>Eukaryota</taxon>
        <taxon>Sar</taxon>
        <taxon>Stramenopiles</taxon>
        <taxon>Ochrophyta</taxon>
        <taxon>Bacillariophyta</taxon>
        <taxon>Coscinodiscophyceae</taxon>
        <taxon>Chaetocerotophycidae</taxon>
        <taxon>Chaetocerotales</taxon>
        <taxon>Chaetocerotaceae</taxon>
        <taxon>Chaetoceros</taxon>
    </lineage>
</organism>
<protein>
    <submittedName>
        <fullName evidence="3">Uncharacterized protein</fullName>
    </submittedName>
</protein>
<keyword evidence="1" id="KW-1133">Transmembrane helix</keyword>
<dbReference type="AlphaFoldDB" id="A0A7S3V4C9"/>
<name>A0A7S3V4C9_9STRA</name>
<feature type="chain" id="PRO_5031027319" evidence="2">
    <location>
        <begin position="20"/>
        <end position="371"/>
    </location>
</feature>
<keyword evidence="2" id="KW-0732">Signal</keyword>
<reference evidence="3" key="1">
    <citation type="submission" date="2021-01" db="EMBL/GenBank/DDBJ databases">
        <authorList>
            <person name="Corre E."/>
            <person name="Pelletier E."/>
            <person name="Niang G."/>
            <person name="Scheremetjew M."/>
            <person name="Finn R."/>
            <person name="Kale V."/>
            <person name="Holt S."/>
            <person name="Cochrane G."/>
            <person name="Meng A."/>
            <person name="Brown T."/>
            <person name="Cohen L."/>
        </authorList>
    </citation>
    <scope>NUCLEOTIDE SEQUENCE</scope>
    <source>
        <strain evidence="3">MM31A-1</strain>
    </source>
</reference>
<keyword evidence="1" id="KW-0472">Membrane</keyword>
<proteinExistence type="predicted"/>
<feature type="transmembrane region" description="Helical" evidence="1">
    <location>
        <begin position="321"/>
        <end position="347"/>
    </location>
</feature>
<dbReference type="EMBL" id="HBIO01001721">
    <property type="protein sequence ID" value="CAE0456403.1"/>
    <property type="molecule type" value="Transcribed_RNA"/>
</dbReference>
<accession>A0A7S3V4C9</accession>
<keyword evidence="1" id="KW-0812">Transmembrane</keyword>
<feature type="signal peptide" evidence="2">
    <location>
        <begin position="1"/>
        <end position="19"/>
    </location>
</feature>
<sequence length="371" mass="41591">MIRLALLSSMLIASNSVAGEHLMTKARNLNNDDYQLSFLAQLSIKFNSCHTVHSFDATVEDDNEQTGTSFRAQHLIDFGLCPNSSNSNGCSKCSGGGEYVSDLRDFIGAYVQMQEAQCETVENSCNCNYYNGDDQSCLSECYRKAGLDFCGQDNEFDVTKYVDCTEADFGNYYGSFYIGPVCSSNGKAINLQLFTDASCTTAAPEGTYERYHYGYPLPFSQKSIVDEKCISCANDDGNDSNNNNNNNKYNNYNTNNYGYYKKAYYQNQEPSEMCEELYNRSGKCEKHLELRNSYNQDNGACDYIHKIIPALENVYRRNGAIGGMAAIMAAIFALSTIGACFAAFYFYREVDRLRDVHSEVEMGNKYDKMVA</sequence>